<evidence type="ECO:0000256" key="1">
    <source>
        <dbReference type="ARBA" id="ARBA00023015"/>
    </source>
</evidence>
<evidence type="ECO:0000259" key="4">
    <source>
        <dbReference type="PROSITE" id="PS50995"/>
    </source>
</evidence>
<name>A0A4R5EUE3_9RHOB</name>
<evidence type="ECO:0000256" key="3">
    <source>
        <dbReference type="ARBA" id="ARBA00023163"/>
    </source>
</evidence>
<protein>
    <submittedName>
        <fullName evidence="5">MarR family transcriptional regulator</fullName>
    </submittedName>
</protein>
<evidence type="ECO:0000256" key="2">
    <source>
        <dbReference type="ARBA" id="ARBA00023125"/>
    </source>
</evidence>
<dbReference type="InterPro" id="IPR036390">
    <property type="entry name" value="WH_DNA-bd_sf"/>
</dbReference>
<dbReference type="PANTHER" id="PTHR42756:SF1">
    <property type="entry name" value="TRANSCRIPTIONAL REPRESSOR OF EMRAB OPERON"/>
    <property type="match status" value="1"/>
</dbReference>
<dbReference type="PANTHER" id="PTHR42756">
    <property type="entry name" value="TRANSCRIPTIONAL REGULATOR, MARR"/>
    <property type="match status" value="1"/>
</dbReference>
<keyword evidence="3" id="KW-0804">Transcription</keyword>
<keyword evidence="1" id="KW-0805">Transcription regulation</keyword>
<dbReference type="Gene3D" id="1.10.10.10">
    <property type="entry name" value="Winged helix-like DNA-binding domain superfamily/Winged helix DNA-binding domain"/>
    <property type="match status" value="1"/>
</dbReference>
<comment type="caution">
    <text evidence="5">The sequence shown here is derived from an EMBL/GenBank/DDBJ whole genome shotgun (WGS) entry which is preliminary data.</text>
</comment>
<dbReference type="RefSeq" id="WP_132828871.1">
    <property type="nucleotide sequence ID" value="NZ_SMFP01000005.1"/>
</dbReference>
<dbReference type="InterPro" id="IPR000835">
    <property type="entry name" value="HTH_MarR-typ"/>
</dbReference>
<sequence length="155" mass="17331">MTDQKTDSSGRPFVVSYLLYLLAAVSHRASAEFHAHARAAGLRVPEWRVLACLMDEDGAMVTRLARLSLMEQSRLTRIVDHMAERGLVSRRSDPEDRRRVRVFLTETGRDLATGLIADAQAHETQILKDLGGEDAERIKPILEALLAQLDPQDDV</sequence>
<gene>
    <name evidence="5" type="ORF">E1B25_09965</name>
</gene>
<dbReference type="AlphaFoldDB" id="A0A4R5EUE3"/>
<dbReference type="PRINTS" id="PR00598">
    <property type="entry name" value="HTHMARR"/>
</dbReference>
<dbReference type="SUPFAM" id="SSF46785">
    <property type="entry name" value="Winged helix' DNA-binding domain"/>
    <property type="match status" value="1"/>
</dbReference>
<dbReference type="PROSITE" id="PS50995">
    <property type="entry name" value="HTH_MARR_2"/>
    <property type="match status" value="1"/>
</dbReference>
<dbReference type="EMBL" id="SMFP01000005">
    <property type="protein sequence ID" value="TDE38433.1"/>
    <property type="molecule type" value="Genomic_DNA"/>
</dbReference>
<dbReference type="SMART" id="SM00347">
    <property type="entry name" value="HTH_MARR"/>
    <property type="match status" value="1"/>
</dbReference>
<dbReference type="InterPro" id="IPR036388">
    <property type="entry name" value="WH-like_DNA-bd_sf"/>
</dbReference>
<evidence type="ECO:0000313" key="6">
    <source>
        <dbReference type="Proteomes" id="UP000294662"/>
    </source>
</evidence>
<evidence type="ECO:0000313" key="5">
    <source>
        <dbReference type="EMBL" id="TDE38433.1"/>
    </source>
</evidence>
<dbReference type="Proteomes" id="UP000294662">
    <property type="component" value="Unassembled WGS sequence"/>
</dbReference>
<dbReference type="Pfam" id="PF01047">
    <property type="entry name" value="MarR"/>
    <property type="match status" value="1"/>
</dbReference>
<dbReference type="OrthoDB" id="8906692at2"/>
<accession>A0A4R5EUE3</accession>
<dbReference type="GO" id="GO:0003677">
    <property type="term" value="F:DNA binding"/>
    <property type="evidence" value="ECO:0007669"/>
    <property type="project" value="UniProtKB-KW"/>
</dbReference>
<keyword evidence="6" id="KW-1185">Reference proteome</keyword>
<keyword evidence="2" id="KW-0238">DNA-binding</keyword>
<feature type="domain" description="HTH marR-type" evidence="4">
    <location>
        <begin position="15"/>
        <end position="147"/>
    </location>
</feature>
<reference evidence="5 6" key="1">
    <citation type="submission" date="2019-03" db="EMBL/GenBank/DDBJ databases">
        <authorList>
            <person name="Zhang S."/>
        </authorList>
    </citation>
    <scope>NUCLEOTIDE SEQUENCE [LARGE SCALE GENOMIC DNA]</scope>
    <source>
        <strain evidence="5 6">S4J41</strain>
    </source>
</reference>
<proteinExistence type="predicted"/>
<organism evidence="5 6">
    <name type="scientific">Antarcticimicrobium sediminis</name>
    <dbReference type="NCBI Taxonomy" id="2546227"/>
    <lineage>
        <taxon>Bacteria</taxon>
        <taxon>Pseudomonadati</taxon>
        <taxon>Pseudomonadota</taxon>
        <taxon>Alphaproteobacteria</taxon>
        <taxon>Rhodobacterales</taxon>
        <taxon>Paracoccaceae</taxon>
        <taxon>Antarcticimicrobium</taxon>
    </lineage>
</organism>
<dbReference type="GO" id="GO:0003700">
    <property type="term" value="F:DNA-binding transcription factor activity"/>
    <property type="evidence" value="ECO:0007669"/>
    <property type="project" value="InterPro"/>
</dbReference>